<dbReference type="EMBL" id="CACVKT020005348">
    <property type="protein sequence ID" value="CAC5394670.1"/>
    <property type="molecule type" value="Genomic_DNA"/>
</dbReference>
<proteinExistence type="predicted"/>
<feature type="transmembrane region" description="Helical" evidence="2">
    <location>
        <begin position="142"/>
        <end position="159"/>
    </location>
</feature>
<feature type="region of interest" description="Disordered" evidence="1">
    <location>
        <begin position="1"/>
        <end position="29"/>
    </location>
</feature>
<sequence>MASEKSDLPQITKDSDTETDCESNPSVERTPVPKLITNLHFFYIGIVGLGLFFITKSKKPEKMIKEIVKKAQQEWNKRRTQRLDFINEQLQKEHHAEHTFEDVDQAMKQYYYITSKQLTPLSPKPKLSDFLYTIRRPENREIAFVVGGMVLTGFVVWKLK</sequence>
<reference evidence="3 4" key="1">
    <citation type="submission" date="2020-06" db="EMBL/GenBank/DDBJ databases">
        <authorList>
            <person name="Li R."/>
            <person name="Bekaert M."/>
        </authorList>
    </citation>
    <scope>NUCLEOTIDE SEQUENCE [LARGE SCALE GENOMIC DNA]</scope>
    <source>
        <strain evidence="4">wild</strain>
    </source>
</reference>
<evidence type="ECO:0000256" key="2">
    <source>
        <dbReference type="SAM" id="Phobius"/>
    </source>
</evidence>
<organism evidence="3 4">
    <name type="scientific">Mytilus coruscus</name>
    <name type="common">Sea mussel</name>
    <dbReference type="NCBI Taxonomy" id="42192"/>
    <lineage>
        <taxon>Eukaryota</taxon>
        <taxon>Metazoa</taxon>
        <taxon>Spiralia</taxon>
        <taxon>Lophotrochozoa</taxon>
        <taxon>Mollusca</taxon>
        <taxon>Bivalvia</taxon>
        <taxon>Autobranchia</taxon>
        <taxon>Pteriomorphia</taxon>
        <taxon>Mytilida</taxon>
        <taxon>Mytiloidea</taxon>
        <taxon>Mytilidae</taxon>
        <taxon>Mytilinae</taxon>
        <taxon>Mytilus</taxon>
    </lineage>
</organism>
<dbReference type="Proteomes" id="UP000507470">
    <property type="component" value="Unassembled WGS sequence"/>
</dbReference>
<dbReference type="OrthoDB" id="10221010at2759"/>
<keyword evidence="2" id="KW-0472">Membrane</keyword>
<keyword evidence="2" id="KW-0812">Transmembrane</keyword>
<evidence type="ECO:0000256" key="1">
    <source>
        <dbReference type="SAM" id="MobiDB-lite"/>
    </source>
</evidence>
<protein>
    <submittedName>
        <fullName evidence="3">Uncharacterized protein</fullName>
    </submittedName>
</protein>
<gene>
    <name evidence="3" type="ORF">MCOR_29399</name>
</gene>
<keyword evidence="4" id="KW-1185">Reference proteome</keyword>
<dbReference type="AlphaFoldDB" id="A0A6J8CID8"/>
<name>A0A6J8CID8_MYTCO</name>
<keyword evidence="2" id="KW-1133">Transmembrane helix</keyword>
<feature type="transmembrane region" description="Helical" evidence="2">
    <location>
        <begin position="35"/>
        <end position="55"/>
    </location>
</feature>
<evidence type="ECO:0000313" key="3">
    <source>
        <dbReference type="EMBL" id="CAC5394670.1"/>
    </source>
</evidence>
<accession>A0A6J8CID8</accession>
<evidence type="ECO:0000313" key="4">
    <source>
        <dbReference type="Proteomes" id="UP000507470"/>
    </source>
</evidence>